<dbReference type="PANTHER" id="PTHR34347">
    <property type="entry name" value="DNA REPAIR-SCAFFOLDING PROTEIN SPIDR"/>
    <property type="match status" value="1"/>
</dbReference>
<dbReference type="GO" id="GO:0000724">
    <property type="term" value="P:double-strand break repair via homologous recombination"/>
    <property type="evidence" value="ECO:0007669"/>
    <property type="project" value="TreeGrafter"/>
</dbReference>
<gene>
    <name evidence="2" type="primary">NCL1_54286</name>
    <name evidence="2" type="ORF">TNCT_387391</name>
</gene>
<sequence length="384" mass="44337">MHSKQMHRLEIEKGHRYLLLLQEKSGTFHEIVLFFYHSLPNVWRDFLSCCEGKCYTFSNLHVIQRLCSNRHQQFFKFLKLLSSHENKITELNMKQKFCYQLMFNSIFDVPEAMSGEGFPDYYAVSIEPLVILFRGTPIQRFSCIGKVLFQYSGMLYISDESLLHCNPPKYMQIRFLSPLKEKSFVGSSVYVKEALFLEGCLLLDNYSKFRLLSESSDIDEELKLLSKIKLRQLAKVNLQSIICPISANSRVFEFVTVKGEVTDVDESSALTWLQCNLCLHENLVQDSNLVIYCEDCSRVVPKPILNVKMEVTLSCICVPSIIVQIQLLSTTVKRILQIREDNYQPKCNVSDVLGKKIGPLFGYIKRCSTVRNIQVFHVSEISTI</sequence>
<dbReference type="Proteomes" id="UP000887116">
    <property type="component" value="Unassembled WGS sequence"/>
</dbReference>
<feature type="domain" description="DUF4503" evidence="1">
    <location>
        <begin position="246"/>
        <end position="381"/>
    </location>
</feature>
<evidence type="ECO:0000259" key="1">
    <source>
        <dbReference type="Pfam" id="PF14951"/>
    </source>
</evidence>
<proteinExistence type="predicted"/>
<organism evidence="2 3">
    <name type="scientific">Trichonephila clavata</name>
    <name type="common">Joro spider</name>
    <name type="synonym">Nephila clavata</name>
    <dbReference type="NCBI Taxonomy" id="2740835"/>
    <lineage>
        <taxon>Eukaryota</taxon>
        <taxon>Metazoa</taxon>
        <taxon>Ecdysozoa</taxon>
        <taxon>Arthropoda</taxon>
        <taxon>Chelicerata</taxon>
        <taxon>Arachnida</taxon>
        <taxon>Araneae</taxon>
        <taxon>Araneomorphae</taxon>
        <taxon>Entelegynae</taxon>
        <taxon>Araneoidea</taxon>
        <taxon>Nephilidae</taxon>
        <taxon>Trichonephila</taxon>
    </lineage>
</organism>
<evidence type="ECO:0000313" key="2">
    <source>
        <dbReference type="EMBL" id="GFQ91356.1"/>
    </source>
</evidence>
<dbReference type="PANTHER" id="PTHR34347:SF1">
    <property type="entry name" value="DNA REPAIR-SCAFFOLDING PROTEIN"/>
    <property type="match status" value="1"/>
</dbReference>
<name>A0A8X6L0V3_TRICU</name>
<keyword evidence="3" id="KW-1185">Reference proteome</keyword>
<dbReference type="AlphaFoldDB" id="A0A8X6L0V3"/>
<dbReference type="GO" id="GO:0070202">
    <property type="term" value="P:regulation of establishment of protein localization to chromosome"/>
    <property type="evidence" value="ECO:0007669"/>
    <property type="project" value="TreeGrafter"/>
</dbReference>
<protein>
    <recommendedName>
        <fullName evidence="1">DUF4503 domain-containing protein</fullName>
    </recommendedName>
</protein>
<dbReference type="GO" id="GO:0005654">
    <property type="term" value="C:nucleoplasm"/>
    <property type="evidence" value="ECO:0007669"/>
    <property type="project" value="TreeGrafter"/>
</dbReference>
<dbReference type="GO" id="GO:0000228">
    <property type="term" value="C:nuclear chromosome"/>
    <property type="evidence" value="ECO:0007669"/>
    <property type="project" value="TreeGrafter"/>
</dbReference>
<dbReference type="InterPro" id="IPR028032">
    <property type="entry name" value="DUF4503"/>
</dbReference>
<dbReference type="InterPro" id="IPR053054">
    <property type="entry name" value="DNA_repair-scaffolding"/>
</dbReference>
<dbReference type="EMBL" id="BMAO01023861">
    <property type="protein sequence ID" value="GFQ91356.1"/>
    <property type="molecule type" value="Genomic_DNA"/>
</dbReference>
<accession>A0A8X6L0V3</accession>
<evidence type="ECO:0000313" key="3">
    <source>
        <dbReference type="Proteomes" id="UP000887116"/>
    </source>
</evidence>
<reference evidence="2" key="1">
    <citation type="submission" date="2020-07" db="EMBL/GenBank/DDBJ databases">
        <title>Multicomponent nature underlies the extraordinary mechanical properties of spider dragline silk.</title>
        <authorList>
            <person name="Kono N."/>
            <person name="Nakamura H."/>
            <person name="Mori M."/>
            <person name="Yoshida Y."/>
            <person name="Ohtoshi R."/>
            <person name="Malay A.D."/>
            <person name="Moran D.A.P."/>
            <person name="Tomita M."/>
            <person name="Numata K."/>
            <person name="Arakawa K."/>
        </authorList>
    </citation>
    <scope>NUCLEOTIDE SEQUENCE</scope>
</reference>
<comment type="caution">
    <text evidence="2">The sequence shown here is derived from an EMBL/GenBank/DDBJ whole genome shotgun (WGS) entry which is preliminary data.</text>
</comment>
<dbReference type="OrthoDB" id="1914453at2759"/>
<dbReference type="Pfam" id="PF14951">
    <property type="entry name" value="DUF4503"/>
    <property type="match status" value="1"/>
</dbReference>